<feature type="compositionally biased region" description="Basic and acidic residues" evidence="5">
    <location>
        <begin position="575"/>
        <end position="587"/>
    </location>
</feature>
<dbReference type="AlphaFoldDB" id="A0A2Z4FMJ8"/>
<dbReference type="Gene3D" id="1.10.510.10">
    <property type="entry name" value="Transferase(Phosphotransferase) domain 1"/>
    <property type="match status" value="1"/>
</dbReference>
<dbReference type="Pfam" id="PF00069">
    <property type="entry name" value="Pkinase"/>
    <property type="match status" value="1"/>
</dbReference>
<dbReference type="GO" id="GO:0004674">
    <property type="term" value="F:protein serine/threonine kinase activity"/>
    <property type="evidence" value="ECO:0007669"/>
    <property type="project" value="TreeGrafter"/>
</dbReference>
<feature type="domain" description="Protein kinase" evidence="7">
    <location>
        <begin position="62"/>
        <end position="332"/>
    </location>
</feature>
<evidence type="ECO:0000256" key="2">
    <source>
        <dbReference type="ARBA" id="ARBA00022741"/>
    </source>
</evidence>
<feature type="compositionally biased region" description="Basic and acidic residues" evidence="5">
    <location>
        <begin position="507"/>
        <end position="518"/>
    </location>
</feature>
<reference evidence="8 9" key="1">
    <citation type="submission" date="2018-06" db="EMBL/GenBank/DDBJ databases">
        <title>Lujinxingia sediminis gen. nov. sp. nov., a new facultative anaerobic member of the class Deltaproteobacteria, and proposal of Lujinxingaceae fam. nov.</title>
        <authorList>
            <person name="Guo L.-Y."/>
            <person name="Li C.-M."/>
            <person name="Wang S."/>
            <person name="Du Z.-J."/>
        </authorList>
    </citation>
    <scope>NUCLEOTIDE SEQUENCE [LARGE SCALE GENOMIC DNA]</scope>
    <source>
        <strain evidence="8 9">FA350</strain>
    </source>
</reference>
<feature type="region of interest" description="Disordered" evidence="5">
    <location>
        <begin position="442"/>
        <end position="587"/>
    </location>
</feature>
<keyword evidence="9" id="KW-1185">Reference proteome</keyword>
<evidence type="ECO:0000256" key="6">
    <source>
        <dbReference type="SAM" id="Phobius"/>
    </source>
</evidence>
<evidence type="ECO:0000256" key="1">
    <source>
        <dbReference type="ARBA" id="ARBA00022679"/>
    </source>
</evidence>
<evidence type="ECO:0000313" key="8">
    <source>
        <dbReference type="EMBL" id="AWV90201.1"/>
    </source>
</evidence>
<dbReference type="PANTHER" id="PTHR43289">
    <property type="entry name" value="MITOGEN-ACTIVATED PROTEIN KINASE KINASE KINASE 20-RELATED"/>
    <property type="match status" value="1"/>
</dbReference>
<dbReference type="EMBL" id="CP030032">
    <property type="protein sequence ID" value="AWV90201.1"/>
    <property type="molecule type" value="Genomic_DNA"/>
</dbReference>
<gene>
    <name evidence="8" type="ORF">DN745_13000</name>
</gene>
<evidence type="ECO:0000256" key="4">
    <source>
        <dbReference type="ARBA" id="ARBA00022840"/>
    </source>
</evidence>
<dbReference type="Proteomes" id="UP000249799">
    <property type="component" value="Chromosome"/>
</dbReference>
<evidence type="ECO:0000256" key="5">
    <source>
        <dbReference type="SAM" id="MobiDB-lite"/>
    </source>
</evidence>
<keyword evidence="4" id="KW-0067">ATP-binding</keyword>
<evidence type="ECO:0000259" key="7">
    <source>
        <dbReference type="PROSITE" id="PS50011"/>
    </source>
</evidence>
<dbReference type="SUPFAM" id="SSF56112">
    <property type="entry name" value="Protein kinase-like (PK-like)"/>
    <property type="match status" value="1"/>
</dbReference>
<evidence type="ECO:0000256" key="3">
    <source>
        <dbReference type="ARBA" id="ARBA00022777"/>
    </source>
</evidence>
<dbReference type="PANTHER" id="PTHR43289:SF6">
    <property type="entry name" value="SERINE_THREONINE-PROTEIN KINASE NEKL-3"/>
    <property type="match status" value="1"/>
</dbReference>
<accession>A0A2Z4FMJ8</accession>
<protein>
    <recommendedName>
        <fullName evidence="7">Protein kinase domain-containing protein</fullName>
    </recommendedName>
</protein>
<dbReference type="InterPro" id="IPR011009">
    <property type="entry name" value="Kinase-like_dom_sf"/>
</dbReference>
<feature type="compositionally biased region" description="Low complexity" evidence="5">
    <location>
        <begin position="519"/>
        <end position="536"/>
    </location>
</feature>
<sequence length="587" mass="63406">MLYSLDDVLLSQLNMPICPKCRGESDELGAKCPRDEFYYIHESALEDAERDSWIGTLAADKYVIVALISEGGMGAVYQAIQLPVQREVAFKVLRAELKDSKQGKERFAREARAISRLSHPNIITMHDFGVDSLGHPFMAMEYAPGQSLADWMMTPGLTLQRISHVFRQILAAMSDAHEQGVVHRDLKPENLIVTRAGNDTDYVKLLDFGIARMVHDTASRGLTRDGEVFGTPHYMAPEQAQGKRDIGPQADVYALGIMFYEMLSGECPFDAPTPLSILYMQINDPLPELRPKNKMQVPQGLRDLIDIATAKDPAQRFENAGAMLNAMDHALGDMSGIYAIPAASREGQTPAPAAPAPQKVSVEKATELDLDASFDDAVLIAGARAASNQVQISDPSVATDMDLVAPGDDKKRLALILLLVLLLGGGFAVYIFGGSAEVEEPTGTLQAEEVAATPESPSEPETEPAAALAEEQAPEVVEKPPSDEVDLAQEEPRVGEPAPVELAATPAEDKPEDGDKTPAPKAAAQEPTPTAAAPTPTAKPKPAPQKFERKPIDSAQTSDSEPKKFAPAKFGAPAPKKESEPRKFEFK</sequence>
<name>A0A2Z4FMJ8_9DELT</name>
<proteinExistence type="predicted"/>
<dbReference type="CDD" id="cd14014">
    <property type="entry name" value="STKc_PknB_like"/>
    <property type="match status" value="1"/>
</dbReference>
<keyword evidence="1" id="KW-0808">Transferase</keyword>
<feature type="transmembrane region" description="Helical" evidence="6">
    <location>
        <begin position="413"/>
        <end position="433"/>
    </location>
</feature>
<dbReference type="PROSITE" id="PS00108">
    <property type="entry name" value="PROTEIN_KINASE_ST"/>
    <property type="match status" value="1"/>
</dbReference>
<dbReference type="Gene3D" id="3.30.200.20">
    <property type="entry name" value="Phosphorylase Kinase, domain 1"/>
    <property type="match status" value="1"/>
</dbReference>
<dbReference type="KEGG" id="bsed:DN745_13000"/>
<dbReference type="GO" id="GO:0005524">
    <property type="term" value="F:ATP binding"/>
    <property type="evidence" value="ECO:0007669"/>
    <property type="project" value="UniProtKB-KW"/>
</dbReference>
<keyword evidence="2" id="KW-0547">Nucleotide-binding</keyword>
<dbReference type="InterPro" id="IPR008271">
    <property type="entry name" value="Ser/Thr_kinase_AS"/>
</dbReference>
<keyword evidence="6" id="KW-0812">Transmembrane</keyword>
<keyword evidence="6" id="KW-0472">Membrane</keyword>
<feature type="compositionally biased region" description="Low complexity" evidence="5">
    <location>
        <begin position="565"/>
        <end position="574"/>
    </location>
</feature>
<feature type="compositionally biased region" description="Low complexity" evidence="5">
    <location>
        <begin position="463"/>
        <end position="475"/>
    </location>
</feature>
<keyword evidence="3" id="KW-0418">Kinase</keyword>
<feature type="compositionally biased region" description="Low complexity" evidence="5">
    <location>
        <begin position="447"/>
        <end position="456"/>
    </location>
</feature>
<dbReference type="OrthoDB" id="9779541at2"/>
<dbReference type="SMART" id="SM00220">
    <property type="entry name" value="S_TKc"/>
    <property type="match status" value="1"/>
</dbReference>
<keyword evidence="6" id="KW-1133">Transmembrane helix</keyword>
<organism evidence="8 9">
    <name type="scientific">Bradymonas sediminis</name>
    <dbReference type="NCBI Taxonomy" id="1548548"/>
    <lineage>
        <taxon>Bacteria</taxon>
        <taxon>Deltaproteobacteria</taxon>
        <taxon>Bradymonadales</taxon>
        <taxon>Bradymonadaceae</taxon>
        <taxon>Bradymonas</taxon>
    </lineage>
</organism>
<dbReference type="PROSITE" id="PS50011">
    <property type="entry name" value="PROTEIN_KINASE_DOM"/>
    <property type="match status" value="1"/>
</dbReference>
<evidence type="ECO:0000313" key="9">
    <source>
        <dbReference type="Proteomes" id="UP000249799"/>
    </source>
</evidence>
<dbReference type="InterPro" id="IPR000719">
    <property type="entry name" value="Prot_kinase_dom"/>
</dbReference>